<accession>A0AAP0FZS1</accession>
<sequence>MLPRRKRSVNPWNKGWRPWSGISSWARLIDREGPLPSLRQGDASRRSGIMLGGST</sequence>
<proteinExistence type="predicted"/>
<comment type="caution">
    <text evidence="1">The sequence shown here is derived from an EMBL/GenBank/DDBJ whole genome shotgun (WGS) entry which is preliminary data.</text>
</comment>
<keyword evidence="2" id="KW-1185">Reference proteome</keyword>
<reference evidence="1 2" key="1">
    <citation type="journal article" date="2022" name="Nat. Plants">
        <title>Genomes of leafy and leafless Platanthera orchids illuminate the evolution of mycoheterotrophy.</title>
        <authorList>
            <person name="Li M.H."/>
            <person name="Liu K.W."/>
            <person name="Li Z."/>
            <person name="Lu H.C."/>
            <person name="Ye Q.L."/>
            <person name="Zhang D."/>
            <person name="Wang J.Y."/>
            <person name="Li Y.F."/>
            <person name="Zhong Z.M."/>
            <person name="Liu X."/>
            <person name="Yu X."/>
            <person name="Liu D.K."/>
            <person name="Tu X.D."/>
            <person name="Liu B."/>
            <person name="Hao Y."/>
            <person name="Liao X.Y."/>
            <person name="Jiang Y.T."/>
            <person name="Sun W.H."/>
            <person name="Chen J."/>
            <person name="Chen Y.Q."/>
            <person name="Ai Y."/>
            <person name="Zhai J.W."/>
            <person name="Wu S.S."/>
            <person name="Zhou Z."/>
            <person name="Hsiao Y.Y."/>
            <person name="Wu W.L."/>
            <person name="Chen Y.Y."/>
            <person name="Lin Y.F."/>
            <person name="Hsu J.L."/>
            <person name="Li C.Y."/>
            <person name="Wang Z.W."/>
            <person name="Zhao X."/>
            <person name="Zhong W.Y."/>
            <person name="Ma X.K."/>
            <person name="Ma L."/>
            <person name="Huang J."/>
            <person name="Chen G.Z."/>
            <person name="Huang M.Z."/>
            <person name="Huang L."/>
            <person name="Peng D.H."/>
            <person name="Luo Y.B."/>
            <person name="Zou S.Q."/>
            <person name="Chen S.P."/>
            <person name="Lan S."/>
            <person name="Tsai W.C."/>
            <person name="Van de Peer Y."/>
            <person name="Liu Z.J."/>
        </authorList>
    </citation>
    <scope>NUCLEOTIDE SEQUENCE [LARGE SCALE GENOMIC DNA]</scope>
    <source>
        <strain evidence="1">Lor287</strain>
    </source>
</reference>
<evidence type="ECO:0000313" key="2">
    <source>
        <dbReference type="Proteomes" id="UP001418222"/>
    </source>
</evidence>
<dbReference type="Proteomes" id="UP001418222">
    <property type="component" value="Unassembled WGS sequence"/>
</dbReference>
<organism evidence="1 2">
    <name type="scientific">Platanthera zijinensis</name>
    <dbReference type="NCBI Taxonomy" id="2320716"/>
    <lineage>
        <taxon>Eukaryota</taxon>
        <taxon>Viridiplantae</taxon>
        <taxon>Streptophyta</taxon>
        <taxon>Embryophyta</taxon>
        <taxon>Tracheophyta</taxon>
        <taxon>Spermatophyta</taxon>
        <taxon>Magnoliopsida</taxon>
        <taxon>Liliopsida</taxon>
        <taxon>Asparagales</taxon>
        <taxon>Orchidaceae</taxon>
        <taxon>Orchidoideae</taxon>
        <taxon>Orchideae</taxon>
        <taxon>Orchidinae</taxon>
        <taxon>Platanthera</taxon>
    </lineage>
</organism>
<dbReference type="EMBL" id="JBBWWQ010000015">
    <property type="protein sequence ID" value="KAK8928557.1"/>
    <property type="molecule type" value="Genomic_DNA"/>
</dbReference>
<name>A0AAP0FZS1_9ASPA</name>
<dbReference type="AlphaFoldDB" id="A0AAP0FZS1"/>
<gene>
    <name evidence="1" type="ORF">KSP39_PZI017651</name>
</gene>
<protein>
    <submittedName>
        <fullName evidence="1">Uncharacterized protein</fullName>
    </submittedName>
</protein>
<evidence type="ECO:0000313" key="1">
    <source>
        <dbReference type="EMBL" id="KAK8928557.1"/>
    </source>
</evidence>